<dbReference type="InterPro" id="IPR004087">
    <property type="entry name" value="KH_dom"/>
</dbReference>
<dbReference type="Gene3D" id="3.30.1370.10">
    <property type="entry name" value="K Homology domain, type 1"/>
    <property type="match status" value="1"/>
</dbReference>
<dbReference type="GO" id="GO:0003723">
    <property type="term" value="F:RNA binding"/>
    <property type="evidence" value="ECO:0007669"/>
    <property type="project" value="UniProtKB-UniRule"/>
</dbReference>
<sequence>MRFVHPEILLKSHNAEKTLLLRLKSSKNKDHINNLVLKYLPSHKDKIMDINVYVPSDKTSKIGKVIGKGGCKLKEIERISNTRIRLRRDGKVHFNVIREADGDLWIAQDMINCILADEQQDNEAREYTDWEKYYYWWYYYNVENKNKHH</sequence>
<dbReference type="InterPro" id="IPR004088">
    <property type="entry name" value="KH_dom_type_1"/>
</dbReference>
<accession>L2GSF8</accession>
<proteinExistence type="predicted"/>
<evidence type="ECO:0000313" key="4">
    <source>
        <dbReference type="Proteomes" id="UP000011081"/>
    </source>
</evidence>
<dbReference type="RefSeq" id="XP_008074944.1">
    <property type="nucleotide sequence ID" value="XM_008076753.1"/>
</dbReference>
<dbReference type="InterPro" id="IPR036612">
    <property type="entry name" value="KH_dom_type_1_sf"/>
</dbReference>
<name>L2GSF8_VAVCU</name>
<protein>
    <recommendedName>
        <fullName evidence="2">K Homology domain-containing protein</fullName>
    </recommendedName>
</protein>
<gene>
    <name evidence="3" type="ORF">VCUG_01931</name>
</gene>
<dbReference type="Pfam" id="PF00013">
    <property type="entry name" value="KH_1"/>
    <property type="match status" value="1"/>
</dbReference>
<dbReference type="SUPFAM" id="SSF54791">
    <property type="entry name" value="Eukaryotic type KH-domain (KH-domain type I)"/>
    <property type="match status" value="1"/>
</dbReference>
<dbReference type="PROSITE" id="PS50084">
    <property type="entry name" value="KH_TYPE_1"/>
    <property type="match status" value="1"/>
</dbReference>
<dbReference type="SMART" id="SM00322">
    <property type="entry name" value="KH"/>
    <property type="match status" value="1"/>
</dbReference>
<evidence type="ECO:0000313" key="3">
    <source>
        <dbReference type="EMBL" id="ELA46601.1"/>
    </source>
</evidence>
<dbReference type="OMA" id="WYYYNVE"/>
<dbReference type="VEuPathDB" id="MicrosporidiaDB:VCUG_01931"/>
<dbReference type="AlphaFoldDB" id="L2GSF8"/>
<dbReference type="InParanoid" id="L2GSF8"/>
<dbReference type="CDD" id="cd00105">
    <property type="entry name" value="KH-I"/>
    <property type="match status" value="1"/>
</dbReference>
<dbReference type="OrthoDB" id="442947at2759"/>
<dbReference type="Proteomes" id="UP000011081">
    <property type="component" value="Unassembled WGS sequence"/>
</dbReference>
<dbReference type="GeneID" id="19879800"/>
<organism evidence="3 4">
    <name type="scientific">Vavraia culicis (isolate floridensis)</name>
    <name type="common">Microsporidian parasite</name>
    <dbReference type="NCBI Taxonomy" id="948595"/>
    <lineage>
        <taxon>Eukaryota</taxon>
        <taxon>Fungi</taxon>
        <taxon>Fungi incertae sedis</taxon>
        <taxon>Microsporidia</taxon>
        <taxon>Pleistophoridae</taxon>
        <taxon>Vavraia</taxon>
    </lineage>
</organism>
<reference evidence="4" key="1">
    <citation type="submission" date="2011-03" db="EMBL/GenBank/DDBJ databases">
        <title>The genome sequence of Vavraia culicis strain floridensis.</title>
        <authorList>
            <consortium name="The Broad Institute Genome Sequencing Platform"/>
            <person name="Cuomo C."/>
            <person name="Becnel J."/>
            <person name="Sanscrainte N."/>
            <person name="Young S.K."/>
            <person name="Zeng Q."/>
            <person name="Gargeya S."/>
            <person name="Fitzgerald M."/>
            <person name="Haas B."/>
            <person name="Abouelleil A."/>
            <person name="Alvarado L."/>
            <person name="Arachchi H.M."/>
            <person name="Berlin A."/>
            <person name="Chapman S.B."/>
            <person name="Gearin G."/>
            <person name="Goldberg J."/>
            <person name="Griggs A."/>
            <person name="Gujja S."/>
            <person name="Hansen M."/>
            <person name="Heiman D."/>
            <person name="Howarth C."/>
            <person name="Larimer J."/>
            <person name="Lui A."/>
            <person name="MacDonald P.J.P."/>
            <person name="McCowen C."/>
            <person name="Montmayeur A."/>
            <person name="Murphy C."/>
            <person name="Neiman D."/>
            <person name="Pearson M."/>
            <person name="Priest M."/>
            <person name="Roberts A."/>
            <person name="Saif S."/>
            <person name="Shea T."/>
            <person name="Sisk P."/>
            <person name="Stolte C."/>
            <person name="Sykes S."/>
            <person name="Wortman J."/>
            <person name="Nusbaum C."/>
            <person name="Birren B."/>
        </authorList>
    </citation>
    <scope>NUCLEOTIDE SEQUENCE [LARGE SCALE GENOMIC DNA]</scope>
    <source>
        <strain evidence="4">floridensis</strain>
    </source>
</reference>
<keyword evidence="1" id="KW-0694">RNA-binding</keyword>
<feature type="domain" description="K Homology" evidence="2">
    <location>
        <begin position="44"/>
        <end position="116"/>
    </location>
</feature>
<evidence type="ECO:0000256" key="1">
    <source>
        <dbReference type="PROSITE-ProRule" id="PRU00117"/>
    </source>
</evidence>
<evidence type="ECO:0000259" key="2">
    <source>
        <dbReference type="SMART" id="SM00322"/>
    </source>
</evidence>
<dbReference type="HOGENOM" id="CLU_1750992_0_0_1"/>
<dbReference type="EMBL" id="GL877439">
    <property type="protein sequence ID" value="ELA46601.1"/>
    <property type="molecule type" value="Genomic_DNA"/>
</dbReference>
<keyword evidence="4" id="KW-1185">Reference proteome</keyword>